<keyword evidence="3" id="KW-1185">Reference proteome</keyword>
<evidence type="ECO:0000313" key="3">
    <source>
        <dbReference type="Proteomes" id="UP000068026"/>
    </source>
</evidence>
<keyword evidence="1" id="KW-0472">Membrane</keyword>
<feature type="transmembrane region" description="Helical" evidence="1">
    <location>
        <begin position="6"/>
        <end position="29"/>
    </location>
</feature>
<proteinExistence type="predicted"/>
<evidence type="ECO:0000313" key="2">
    <source>
        <dbReference type="EMBL" id="AMJ41720.1"/>
    </source>
</evidence>
<accession>A0ABN4LFU0</accession>
<evidence type="ECO:0000256" key="1">
    <source>
        <dbReference type="SAM" id="Phobius"/>
    </source>
</evidence>
<name>A0ABN4LFU0_ANAPI</name>
<reference evidence="3" key="2">
    <citation type="submission" date="2016-01" db="EMBL/GenBank/DDBJ databases">
        <authorList>
            <person name="Poehlein A."/>
            <person name="Schlien K."/>
            <person name="Gottschalk G."/>
            <person name="Buckel W."/>
            <person name="Daniel R."/>
        </authorList>
    </citation>
    <scope>NUCLEOTIDE SEQUENCE [LARGE SCALE GENOMIC DNA]</scope>
    <source>
        <strain evidence="3">X2</strain>
    </source>
</reference>
<sequence>MKVARLVMSAVSLAVSAALLTLSIIDMLCSEEY</sequence>
<dbReference type="Proteomes" id="UP000068026">
    <property type="component" value="Chromosome"/>
</dbReference>
<evidence type="ECO:0008006" key="4">
    <source>
        <dbReference type="Google" id="ProtNLM"/>
    </source>
</evidence>
<gene>
    <name evidence="2" type="ORF">CPRO_21400</name>
</gene>
<keyword evidence="1" id="KW-0812">Transmembrane</keyword>
<organism evidence="2 3">
    <name type="scientific">Anaerotignum propionicum DSM 1682</name>
    <dbReference type="NCBI Taxonomy" id="991789"/>
    <lineage>
        <taxon>Bacteria</taxon>
        <taxon>Bacillati</taxon>
        <taxon>Bacillota</taxon>
        <taxon>Clostridia</taxon>
        <taxon>Lachnospirales</taxon>
        <taxon>Anaerotignaceae</taxon>
        <taxon>Anaerotignum</taxon>
    </lineage>
</organism>
<protein>
    <recommendedName>
        <fullName evidence="4">Cyclic lactone autoinducer peptide</fullName>
    </recommendedName>
</protein>
<reference evidence="2 3" key="1">
    <citation type="journal article" date="2016" name="Genome Announc.">
        <title>Complete Genome Sequence of the Amino Acid-Fermenting Clostridium propionicum X2 (DSM 1682).</title>
        <authorList>
            <person name="Poehlein A."/>
            <person name="Schlien K."/>
            <person name="Chowdhury N.P."/>
            <person name="Gottschalk G."/>
            <person name="Buckel W."/>
            <person name="Daniel R."/>
        </authorList>
    </citation>
    <scope>NUCLEOTIDE SEQUENCE [LARGE SCALE GENOMIC DNA]</scope>
    <source>
        <strain evidence="2 3">X2</strain>
    </source>
</reference>
<dbReference type="EMBL" id="CP014223">
    <property type="protein sequence ID" value="AMJ41720.1"/>
    <property type="molecule type" value="Genomic_DNA"/>
</dbReference>
<keyword evidence="1" id="KW-1133">Transmembrane helix</keyword>